<evidence type="ECO:0000313" key="2">
    <source>
        <dbReference type="EMBL" id="SHJ20890.1"/>
    </source>
</evidence>
<keyword evidence="3" id="KW-1185">Reference proteome</keyword>
<feature type="transmembrane region" description="Helical" evidence="1">
    <location>
        <begin position="16"/>
        <end position="36"/>
    </location>
</feature>
<dbReference type="STRING" id="415425.SAMN05444363_3002"/>
<organism evidence="2 3">
    <name type="scientific">Flavobacterium terrae</name>
    <dbReference type="NCBI Taxonomy" id="415425"/>
    <lineage>
        <taxon>Bacteria</taxon>
        <taxon>Pseudomonadati</taxon>
        <taxon>Bacteroidota</taxon>
        <taxon>Flavobacteriia</taxon>
        <taxon>Flavobacteriales</taxon>
        <taxon>Flavobacteriaceae</taxon>
        <taxon>Flavobacterium</taxon>
    </lineage>
</organism>
<keyword evidence="1" id="KW-1133">Transmembrane helix</keyword>
<accession>A0A1M6HFA9</accession>
<sequence>MTTSILLKVDQRAKRVISVLYRILIVVYGFMLFYLFQERNELFEYLLVSLVYFVVFLIAHGKEGFFSYFRLITDYLFIFFIVRKIPIDNFYVSVLIFLPILNSSNHTSRKRSSLLYLIPILYLSIYRKFSLFIIIPYVLFFIINMFGVIRFMYISFNEHLNSLIDNFLISPESVEKPHKIYEKAIDVFNQSSLIFFEVDKIMCFKIKNENIIPVNASLFIWNFTVDDDLISQIVNSPKESYFAFHSNLIINGISFPKNYLLTYRIADTIYCYFILPRKQNFIFDNELMPYFNELVAPFFSRTSKIFEAYSERKRLGIEAIVEMESKISYVQNAKSSMHFIRNKLGPLSNYLAMITDYEQSDSKANKSALKAIIDAERSKLSTSVDEILKRAHYILDRSNNPFLVNKLSDHSIKKLYSEVKRVWESYFNVFVPSLNWNVTRDDYVIKFNTIGLDFVLVNWINNMKKYGGGKQFVTLDEDSQFIILDFSNSIKDLIGATDAVHAFQSNDRIEILQRNTHGIVEIIDFLNQMNISYNAHIESNKLHLILKFIKHHNK</sequence>
<feature type="transmembrane region" description="Helical" evidence="1">
    <location>
        <begin position="42"/>
        <end position="59"/>
    </location>
</feature>
<dbReference type="EMBL" id="FQZI01000009">
    <property type="protein sequence ID" value="SHJ20890.1"/>
    <property type="molecule type" value="Genomic_DNA"/>
</dbReference>
<evidence type="ECO:0000256" key="1">
    <source>
        <dbReference type="SAM" id="Phobius"/>
    </source>
</evidence>
<name>A0A1M6HFA9_9FLAO</name>
<keyword evidence="1" id="KW-0472">Membrane</keyword>
<proteinExistence type="predicted"/>
<gene>
    <name evidence="2" type="ORF">SAMN05444363_3002</name>
</gene>
<evidence type="ECO:0000313" key="3">
    <source>
        <dbReference type="Proteomes" id="UP000184488"/>
    </source>
</evidence>
<feature type="transmembrane region" description="Helical" evidence="1">
    <location>
        <begin position="89"/>
        <end position="108"/>
    </location>
</feature>
<reference evidence="3" key="1">
    <citation type="submission" date="2016-11" db="EMBL/GenBank/DDBJ databases">
        <authorList>
            <person name="Varghese N."/>
            <person name="Submissions S."/>
        </authorList>
    </citation>
    <scope>NUCLEOTIDE SEQUENCE [LARGE SCALE GENOMIC DNA]</scope>
    <source>
        <strain evidence="3">DSM 18829</strain>
    </source>
</reference>
<keyword evidence="1" id="KW-0812">Transmembrane</keyword>
<feature type="transmembrane region" description="Helical" evidence="1">
    <location>
        <begin position="129"/>
        <end position="153"/>
    </location>
</feature>
<protein>
    <recommendedName>
        <fullName evidence="4">Histidine kinase</fullName>
    </recommendedName>
</protein>
<evidence type="ECO:0008006" key="4">
    <source>
        <dbReference type="Google" id="ProtNLM"/>
    </source>
</evidence>
<dbReference type="AlphaFoldDB" id="A0A1M6HFA9"/>
<dbReference type="Proteomes" id="UP000184488">
    <property type="component" value="Unassembled WGS sequence"/>
</dbReference>